<dbReference type="Ensembl" id="ENSCPRT00005009689.1">
    <property type="protein sequence ID" value="ENSCPRP00005008224.1"/>
    <property type="gene ID" value="ENSCPRG00005005879.1"/>
</dbReference>
<evidence type="ECO:0008006" key="3">
    <source>
        <dbReference type="Google" id="ProtNLM"/>
    </source>
</evidence>
<dbReference type="PANTHER" id="PTHR15011">
    <property type="entry name" value="APOLIPOPROTEIN F"/>
    <property type="match status" value="1"/>
</dbReference>
<dbReference type="OMA" id="FTHMAPL"/>
<reference evidence="1" key="1">
    <citation type="submission" date="2025-08" db="UniProtKB">
        <authorList>
            <consortium name="Ensembl"/>
        </authorList>
    </citation>
    <scope>IDENTIFICATION</scope>
</reference>
<dbReference type="GO" id="GO:0008203">
    <property type="term" value="P:cholesterol metabolic process"/>
    <property type="evidence" value="ECO:0007669"/>
    <property type="project" value="TreeGrafter"/>
</dbReference>
<dbReference type="PANTHER" id="PTHR15011:SF3">
    <property type="entry name" value="APOLIPOPROTEIN F"/>
    <property type="match status" value="1"/>
</dbReference>
<dbReference type="Proteomes" id="UP000594220">
    <property type="component" value="Unplaced"/>
</dbReference>
<sequence length="291" mass="30417">MGVSCSDLLPQTLRGSTEMPPLPRALASAALALALHGAGCASEAEALVLELYAMLEVPDTNALLVSMAGLPHVGWTPLLSPLGQLWSAAPVRCSGLVPLPGVQLQGPAARVHLTFPGATAACSRLGPACAGVAPHGTTAYRVVGPQGASFVATPGARAWLHQCQRTGRHRVRREACDGETEPQIHAVVSWLPVVSTFYNMGTGLYYAYNSCVLRAEERAVDLAWDLGFDTITLLTGGTSGFVANAVLGSGLKAGVRALVSRFTQDVALTPTPSPSLSPVTLFYEDAFDSRK</sequence>
<name>A0A7M4EEQ0_CROPO</name>
<reference evidence="1" key="2">
    <citation type="submission" date="2025-09" db="UniProtKB">
        <authorList>
            <consortium name="Ensembl"/>
        </authorList>
    </citation>
    <scope>IDENTIFICATION</scope>
</reference>
<organism evidence="1 2">
    <name type="scientific">Crocodylus porosus</name>
    <name type="common">Saltwater crocodile</name>
    <name type="synonym">Estuarine crocodile</name>
    <dbReference type="NCBI Taxonomy" id="8502"/>
    <lineage>
        <taxon>Eukaryota</taxon>
        <taxon>Metazoa</taxon>
        <taxon>Chordata</taxon>
        <taxon>Craniata</taxon>
        <taxon>Vertebrata</taxon>
        <taxon>Euteleostomi</taxon>
        <taxon>Archelosauria</taxon>
        <taxon>Archosauria</taxon>
        <taxon>Crocodylia</taxon>
        <taxon>Longirostres</taxon>
        <taxon>Crocodylidae</taxon>
        <taxon>Crocodylus</taxon>
    </lineage>
</organism>
<dbReference type="InterPro" id="IPR026114">
    <property type="entry name" value="APOF"/>
</dbReference>
<keyword evidence="2" id="KW-1185">Reference proteome</keyword>
<dbReference type="GeneTree" id="ENSGT00500000045104"/>
<evidence type="ECO:0000313" key="2">
    <source>
        <dbReference type="Proteomes" id="UP000594220"/>
    </source>
</evidence>
<dbReference type="GO" id="GO:0005615">
    <property type="term" value="C:extracellular space"/>
    <property type="evidence" value="ECO:0007669"/>
    <property type="project" value="TreeGrafter"/>
</dbReference>
<proteinExistence type="predicted"/>
<evidence type="ECO:0000313" key="1">
    <source>
        <dbReference type="Ensembl" id="ENSCPRP00005008224.1"/>
    </source>
</evidence>
<dbReference type="Pfam" id="PF15148">
    <property type="entry name" value="Apolipo_F"/>
    <property type="match status" value="2"/>
</dbReference>
<accession>A0A7M4EEQ0</accession>
<protein>
    <recommendedName>
        <fullName evidence="3">Apolipoprotein F</fullName>
    </recommendedName>
</protein>
<dbReference type="AlphaFoldDB" id="A0A7M4EEQ0"/>